<reference evidence="1" key="1">
    <citation type="submission" date="2019-12" db="EMBL/GenBank/DDBJ databases">
        <title>Genome sequencing and annotation of Brassica cretica.</title>
        <authorList>
            <person name="Studholme D.J."/>
            <person name="Sarris P.F."/>
        </authorList>
    </citation>
    <scope>NUCLEOTIDE SEQUENCE</scope>
    <source>
        <strain evidence="1">PFS-001/15</strain>
        <tissue evidence="1">Leaf</tissue>
    </source>
</reference>
<gene>
    <name evidence="1" type="ORF">F2Q68_00021746</name>
</gene>
<name>A0A8S9FS14_BRACR</name>
<proteinExistence type="predicted"/>
<dbReference type="AlphaFoldDB" id="A0A8S9FS14"/>
<evidence type="ECO:0000313" key="1">
    <source>
        <dbReference type="EMBL" id="KAF2535944.1"/>
    </source>
</evidence>
<dbReference type="EMBL" id="QGKW02002228">
    <property type="protein sequence ID" value="KAF2535944.1"/>
    <property type="molecule type" value="Genomic_DNA"/>
</dbReference>
<dbReference type="Proteomes" id="UP000712281">
    <property type="component" value="Unassembled WGS sequence"/>
</dbReference>
<sequence length="110" mass="12427">MTLVDVEVVPSIDVAVLVSIVVEVVVVIDAEHHQEISKGRLFQCPPNWHFILLTPRHEILKLFDMVYGILVRKTLEGLLTYPIIPLSAQVKVINLSNNNHIRDHSTLSIN</sequence>
<evidence type="ECO:0000313" key="2">
    <source>
        <dbReference type="Proteomes" id="UP000712281"/>
    </source>
</evidence>
<comment type="caution">
    <text evidence="1">The sequence shown here is derived from an EMBL/GenBank/DDBJ whole genome shotgun (WGS) entry which is preliminary data.</text>
</comment>
<protein>
    <submittedName>
        <fullName evidence="1">Uncharacterized protein</fullName>
    </submittedName>
</protein>
<organism evidence="1 2">
    <name type="scientific">Brassica cretica</name>
    <name type="common">Mustard</name>
    <dbReference type="NCBI Taxonomy" id="69181"/>
    <lineage>
        <taxon>Eukaryota</taxon>
        <taxon>Viridiplantae</taxon>
        <taxon>Streptophyta</taxon>
        <taxon>Embryophyta</taxon>
        <taxon>Tracheophyta</taxon>
        <taxon>Spermatophyta</taxon>
        <taxon>Magnoliopsida</taxon>
        <taxon>eudicotyledons</taxon>
        <taxon>Gunneridae</taxon>
        <taxon>Pentapetalae</taxon>
        <taxon>rosids</taxon>
        <taxon>malvids</taxon>
        <taxon>Brassicales</taxon>
        <taxon>Brassicaceae</taxon>
        <taxon>Brassiceae</taxon>
        <taxon>Brassica</taxon>
    </lineage>
</organism>
<accession>A0A8S9FS14</accession>